<feature type="region of interest" description="Disordered" evidence="1">
    <location>
        <begin position="1"/>
        <end position="212"/>
    </location>
</feature>
<evidence type="ECO:0008006" key="4">
    <source>
        <dbReference type="Google" id="ProtNLM"/>
    </source>
</evidence>
<feature type="compositionally biased region" description="Acidic residues" evidence="1">
    <location>
        <begin position="687"/>
        <end position="710"/>
    </location>
</feature>
<feature type="region of interest" description="Disordered" evidence="1">
    <location>
        <begin position="247"/>
        <end position="321"/>
    </location>
</feature>
<dbReference type="SMART" id="SM00028">
    <property type="entry name" value="TPR"/>
    <property type="match status" value="6"/>
</dbReference>
<feature type="region of interest" description="Disordered" evidence="1">
    <location>
        <begin position="660"/>
        <end position="723"/>
    </location>
</feature>
<proteinExistence type="predicted"/>
<dbReference type="EMBL" id="LWDF02000179">
    <property type="protein sequence ID" value="KAE8254779.1"/>
    <property type="molecule type" value="Genomic_DNA"/>
</dbReference>
<feature type="compositionally biased region" description="Polar residues" evidence="1">
    <location>
        <begin position="1306"/>
        <end position="1316"/>
    </location>
</feature>
<evidence type="ECO:0000313" key="2">
    <source>
        <dbReference type="EMBL" id="KAE8254779.1"/>
    </source>
</evidence>
<dbReference type="InterPro" id="IPR019734">
    <property type="entry name" value="TPR_rpt"/>
</dbReference>
<feature type="compositionally biased region" description="Low complexity" evidence="1">
    <location>
        <begin position="137"/>
        <end position="158"/>
    </location>
</feature>
<reference evidence="2" key="2">
    <citation type="journal article" date="2019" name="IMA Fungus">
        <title>Genome sequencing and comparison of five Tilletia species to identify candidate genes for the detection of regulated species infecting wheat.</title>
        <authorList>
            <person name="Nguyen H.D.T."/>
            <person name="Sultana T."/>
            <person name="Kesanakurti P."/>
            <person name="Hambleton S."/>
        </authorList>
    </citation>
    <scope>NUCLEOTIDE SEQUENCE</scope>
    <source>
        <strain evidence="2">DAOMC 236416</strain>
    </source>
</reference>
<dbReference type="GO" id="GO:0000127">
    <property type="term" value="C:transcription factor TFIIIC complex"/>
    <property type="evidence" value="ECO:0007669"/>
    <property type="project" value="TreeGrafter"/>
</dbReference>
<name>A0A177T510_9BASI</name>
<organism evidence="2 3">
    <name type="scientific">Tilletia indica</name>
    <dbReference type="NCBI Taxonomy" id="43049"/>
    <lineage>
        <taxon>Eukaryota</taxon>
        <taxon>Fungi</taxon>
        <taxon>Dikarya</taxon>
        <taxon>Basidiomycota</taxon>
        <taxon>Ustilaginomycotina</taxon>
        <taxon>Exobasidiomycetes</taxon>
        <taxon>Tilletiales</taxon>
        <taxon>Tilletiaceae</taxon>
        <taxon>Tilletia</taxon>
    </lineage>
</organism>
<accession>A0A177T510</accession>
<feature type="compositionally biased region" description="Acidic residues" evidence="1">
    <location>
        <begin position="103"/>
        <end position="135"/>
    </location>
</feature>
<dbReference type="Proteomes" id="UP000077521">
    <property type="component" value="Unassembled WGS sequence"/>
</dbReference>
<dbReference type="Pfam" id="PF14559">
    <property type="entry name" value="TPR_19"/>
    <property type="match status" value="1"/>
</dbReference>
<feature type="compositionally biased region" description="Gly residues" evidence="1">
    <location>
        <begin position="669"/>
        <end position="682"/>
    </location>
</feature>
<dbReference type="SUPFAM" id="SSF48452">
    <property type="entry name" value="TPR-like"/>
    <property type="match status" value="1"/>
</dbReference>
<dbReference type="Pfam" id="PF13432">
    <property type="entry name" value="TPR_16"/>
    <property type="match status" value="1"/>
</dbReference>
<dbReference type="PANTHER" id="PTHR23082:SF0">
    <property type="entry name" value="GENERAL TRANSCRIPTION FACTOR 3C POLYPEPTIDE 3"/>
    <property type="match status" value="1"/>
</dbReference>
<gene>
    <name evidence="2" type="ORF">A4X13_0g3273</name>
</gene>
<dbReference type="InterPro" id="IPR011990">
    <property type="entry name" value="TPR-like_helical_dom_sf"/>
</dbReference>
<feature type="region of interest" description="Disordered" evidence="1">
    <location>
        <begin position="997"/>
        <end position="1033"/>
    </location>
</feature>
<feature type="compositionally biased region" description="Basic residues" evidence="1">
    <location>
        <begin position="304"/>
        <end position="316"/>
    </location>
</feature>
<evidence type="ECO:0000313" key="3">
    <source>
        <dbReference type="Proteomes" id="UP000077521"/>
    </source>
</evidence>
<dbReference type="GO" id="GO:0006383">
    <property type="term" value="P:transcription by RNA polymerase III"/>
    <property type="evidence" value="ECO:0007669"/>
    <property type="project" value="InterPro"/>
</dbReference>
<feature type="region of interest" description="Disordered" evidence="1">
    <location>
        <begin position="629"/>
        <end position="648"/>
    </location>
</feature>
<protein>
    <recommendedName>
        <fullName evidence="4">Transcription factor TFIIIC subunit tfc4</fullName>
    </recommendedName>
</protein>
<keyword evidence="3" id="KW-1185">Reference proteome</keyword>
<comment type="caution">
    <text evidence="2">The sequence shown here is derived from an EMBL/GenBank/DDBJ whole genome shotgun (WGS) entry which is preliminary data.</text>
</comment>
<feature type="region of interest" description="Disordered" evidence="1">
    <location>
        <begin position="1305"/>
        <end position="1341"/>
    </location>
</feature>
<dbReference type="Gene3D" id="1.25.40.10">
    <property type="entry name" value="Tetratricopeptide repeat domain"/>
    <property type="match status" value="2"/>
</dbReference>
<reference evidence="2" key="1">
    <citation type="submission" date="2016-04" db="EMBL/GenBank/DDBJ databases">
        <authorList>
            <person name="Nguyen H.D."/>
            <person name="Samba Siva P."/>
            <person name="Cullis J."/>
            <person name="Levesque C.A."/>
            <person name="Hambleton S."/>
        </authorList>
    </citation>
    <scope>NUCLEOTIDE SEQUENCE</scope>
    <source>
        <strain evidence="2">DAOMC 236416</strain>
    </source>
</reference>
<sequence length="1559" mass="174772">MSKRTREEIDGDGAVGGYGQHAQAAYTPAAEAGPSRIPMEDADQQYGDEEDEDEYEDEEEEDEPDGDYLYYAEDIDDSADEYRESNDEDEDDRQERRLAYINDGDEDGEGEGNDDDDDDDDDSANDSDDGDDEDAYPAAPDLDALRLAEQYAQAHGFPAPSPPPEPSADGPHAVPVGGDPAAEAGGRRTGASPLDDGAIEPARQHQSRYRAGGMQRLEELNFFGADEDVQVGEDEIARLVAAIQGDEGAPGRAGRSQAASSSRTDQNTESDVRPEPGRKPNIRRWDEAMTQEREDFEDELRGAHGMKRKKSRRTRNAPRQQALSAEIKDLLSEANSDYVMGNWEDAITSLHEIISIEPYARAAWTLLMLCFREKGQHAEAIQAGIILASLSSAANAVEMFKELADSSRQLGARQQAIYCLQQAIIRSGKTDTDAMWDRAVLLEQLRETKIAARGYAMIVDVKPWDYEAKDAAIRLYFDRQEYKQGAALMELVRKWMMKRFPEPVQSEGTDGHTQGFGDAPDPVHMELMAANQAGANPTGADTVDANTMQTGEGPSSAAVEQHRRTEDEVIENTYTERDLYSHVEFLLYAKEPVQAIAVLRETVRWFQGRLEESYWDDIEYDDREFDEVRPGNEHLADDGEDGDEGRRAFDRSKDLLAAGRRRRGYQRNKGGGTNRQGGGRGGNRQDEDAEDEDDDEASDGDADREDDEEGGPGNPDADADHDKEVANDIELIARRRQWEAWESRAPVFGLSPSLRVLLGRARLMIGDEDEAERQFSIVLEHDVTVHSDLFADVAQAYMEYGYWQQAFDVLTEMDRIEGLRTAQYYEWLGTCCQNLGKLQQAARYLQGVVDVRPRDLTVRYQLAEIYAELGDNDSALRLAASLLQIDKEIRDLEASSSTGQTMQEPTGSFFSMTADVDLGSALDGGNSSSQGNKHLGRRSKSRGSAGETSELGPTQREKLEAIRELEYKAATSKLTELDSILFEGEWWRPEIKFAEDEGSAAAAEEPSMPTSDSTSSWETFKQKQSQRRSSTQNAFLLASQRKQRARDMARIEACRQWLDTASNLIDGFKNFSGMFRRDAKAPLLSKRYGRRGANRRTNVQSRATALLLRLQDRMVEDADSYSAPQNHGLPEFRGIHLDDWTVLFMKYAFVLTKVGDWEAALEHMKVVSSSYIIQMHDRRRLIISLATISCGIYARDFGAVFLEMRNLMGIYRFHDDIFRLGSSLANIGGLYGLGGFMNTDWLKNLLRGVRSWHALAHGAPHYMRVGKWIVIGKFGKARHLSNMENRQIIKRIPLGFVNRMDELVNEDQSSTPSQPRRNAVNDPNERPDSDEDGNAELEAGQKHRTIPAYKSLADVRPDRPGWGSTKKAQKKITLQDILRNGYPTQPSVVAESFYGALMLLSKSNLQALYFFTHQYARLQTDPLVCLFCGITFLTRALNRQVDNRHHAILQGFAYLSQYRKLRAADSQEVEYNFGRAFHQIGLLQQAAHHYERVLALAHTESLQKDSSDAHAEHASRQQLLHSKGFAMAREAAFNLSLIFVSGGSPSSARALYERWLVVV</sequence>
<dbReference type="InterPro" id="IPR039340">
    <property type="entry name" value="Tfc4/TFIIIC-102/Sfc4"/>
</dbReference>
<feature type="region of interest" description="Disordered" evidence="1">
    <location>
        <begin position="920"/>
        <end position="957"/>
    </location>
</feature>
<feature type="compositionally biased region" description="Basic and acidic residues" evidence="1">
    <location>
        <begin position="270"/>
        <end position="293"/>
    </location>
</feature>
<feature type="compositionally biased region" description="Acidic residues" evidence="1">
    <location>
        <begin position="40"/>
        <end position="66"/>
    </location>
</feature>
<dbReference type="PANTHER" id="PTHR23082">
    <property type="entry name" value="TRANSCRIPTION INITIATION FACTOR IIIC TFIIIC , POLYPEPTIDE 3-RELATED"/>
    <property type="match status" value="1"/>
</dbReference>
<feature type="compositionally biased region" description="Polar residues" evidence="1">
    <location>
        <begin position="1008"/>
        <end position="1019"/>
    </location>
</feature>
<feature type="compositionally biased region" description="Low complexity" evidence="1">
    <location>
        <begin position="250"/>
        <end position="263"/>
    </location>
</feature>
<evidence type="ECO:0000256" key="1">
    <source>
        <dbReference type="SAM" id="MobiDB-lite"/>
    </source>
</evidence>